<dbReference type="Proteomes" id="UP000772618">
    <property type="component" value="Unassembled WGS sequence"/>
</dbReference>
<comment type="similarity">
    <text evidence="2">Belongs to the SusD family.</text>
</comment>
<comment type="subcellular location">
    <subcellularLocation>
        <location evidence="1">Cell outer membrane</location>
    </subcellularLocation>
</comment>
<keyword evidence="3" id="KW-0732">Signal</keyword>
<comment type="caution">
    <text evidence="8">The sequence shown here is derived from an EMBL/GenBank/DDBJ whole genome shotgun (WGS) entry which is preliminary data.</text>
</comment>
<evidence type="ECO:0000259" key="6">
    <source>
        <dbReference type="Pfam" id="PF07980"/>
    </source>
</evidence>
<dbReference type="PROSITE" id="PS51257">
    <property type="entry name" value="PROKAR_LIPOPROTEIN"/>
    <property type="match status" value="1"/>
</dbReference>
<feature type="domain" description="SusD-like N-terminal" evidence="7">
    <location>
        <begin position="70"/>
        <end position="220"/>
    </location>
</feature>
<evidence type="ECO:0000256" key="4">
    <source>
        <dbReference type="ARBA" id="ARBA00023136"/>
    </source>
</evidence>
<dbReference type="InterPro" id="IPR033985">
    <property type="entry name" value="SusD-like_N"/>
</dbReference>
<keyword evidence="5" id="KW-0998">Cell outer membrane</keyword>
<dbReference type="Pfam" id="PF14322">
    <property type="entry name" value="SusD-like_3"/>
    <property type="match status" value="1"/>
</dbReference>
<dbReference type="Pfam" id="PF07980">
    <property type="entry name" value="SusD_RagB"/>
    <property type="match status" value="1"/>
</dbReference>
<evidence type="ECO:0000256" key="3">
    <source>
        <dbReference type="ARBA" id="ARBA00022729"/>
    </source>
</evidence>
<reference evidence="8 9" key="1">
    <citation type="submission" date="2021-05" db="EMBL/GenBank/DDBJ databases">
        <title>A Polyphasic approach of four new species of the genus Ohtaekwangia: Ohtaekwangia histidinii sp. nov., Ohtaekwangia cretensis sp. nov., Ohtaekwangia indiensis sp. nov., Ohtaekwangia reichenbachii sp. nov. from diverse environment.</title>
        <authorList>
            <person name="Octaviana S."/>
        </authorList>
    </citation>
    <scope>NUCLEOTIDE SEQUENCE [LARGE SCALE GENOMIC DNA]</scope>
    <source>
        <strain evidence="8 9">PWU20</strain>
    </source>
</reference>
<dbReference type="RefSeq" id="WP_254151595.1">
    <property type="nucleotide sequence ID" value="NZ_JAHESD010000002.1"/>
</dbReference>
<dbReference type="SUPFAM" id="SSF48452">
    <property type="entry name" value="TPR-like"/>
    <property type="match status" value="1"/>
</dbReference>
<evidence type="ECO:0000313" key="8">
    <source>
        <dbReference type="EMBL" id="MBT1701899.1"/>
    </source>
</evidence>
<name>A0ABS5VME9_9BACT</name>
<dbReference type="CDD" id="cd08977">
    <property type="entry name" value="SusD"/>
    <property type="match status" value="1"/>
</dbReference>
<dbReference type="InterPro" id="IPR011990">
    <property type="entry name" value="TPR-like_helical_dom_sf"/>
</dbReference>
<dbReference type="InterPro" id="IPR012944">
    <property type="entry name" value="SusD_RagB_dom"/>
</dbReference>
<evidence type="ECO:0000256" key="2">
    <source>
        <dbReference type="ARBA" id="ARBA00006275"/>
    </source>
</evidence>
<evidence type="ECO:0000259" key="7">
    <source>
        <dbReference type="Pfam" id="PF14322"/>
    </source>
</evidence>
<keyword evidence="4" id="KW-0472">Membrane</keyword>
<evidence type="ECO:0000256" key="5">
    <source>
        <dbReference type="ARBA" id="ARBA00023237"/>
    </source>
</evidence>
<sequence length="538" mass="60005">MRFKKYSIIAITTLSCSLGTIGCTDDLLETVPTDRVLDEFYWSGSDNDAKLAVNAAYQYLDEPERIFRRDAYSDIGHVNLFFSNDAFVEQSLDASSSVIADEWAVAYKGVAAANFVLDNIHKVVVTDANKKVVEQYIGEAKTLRAFQYIKLAAMFGNVPLVKKMISVEEARELTSAPVSEVWDFVDAELDSAANLLPTTHSAAEKGRITKGAALALKARANLYAGRMAEAATDAKKVMDLNVYDIYSQYKNLFTYAGENDLTNKEVILDRQYVKDILPNQVFAIMAPYSANGTTTPSPNQFVPTKALSDMYTMQNGKLITDVTSGFDPFNPYVGRDPRMAYTLYVPGAVLPDGKIFNPTPGSKTADEVGSTFYATSTGYTLKKYINAEDRNSKLNNGINIIQLRYAEVLLTYAEAKIEANDIDQSVADAINKVRQRGDVNLPEITLPIGQEELREIVRRERTIELAFEGHRLFDIRRWKIAETVVPGNVYGITYVSNGELKTVQVASFTKKFFAPRDYVWPVPQNERVLSPKLDKNGW</sequence>
<feature type="domain" description="RagB/SusD" evidence="6">
    <location>
        <begin position="291"/>
        <end position="536"/>
    </location>
</feature>
<organism evidence="8 9">
    <name type="scientific">Chryseosolibacter indicus</name>
    <dbReference type="NCBI Taxonomy" id="2782351"/>
    <lineage>
        <taxon>Bacteria</taxon>
        <taxon>Pseudomonadati</taxon>
        <taxon>Bacteroidota</taxon>
        <taxon>Cytophagia</taxon>
        <taxon>Cytophagales</taxon>
        <taxon>Chryseotaleaceae</taxon>
        <taxon>Chryseosolibacter</taxon>
    </lineage>
</organism>
<dbReference type="EMBL" id="JAHESD010000002">
    <property type="protein sequence ID" value="MBT1701899.1"/>
    <property type="molecule type" value="Genomic_DNA"/>
</dbReference>
<evidence type="ECO:0000256" key="1">
    <source>
        <dbReference type="ARBA" id="ARBA00004442"/>
    </source>
</evidence>
<accession>A0ABS5VME9</accession>
<dbReference type="Gene3D" id="1.25.40.390">
    <property type="match status" value="1"/>
</dbReference>
<gene>
    <name evidence="8" type="ORF">KK060_01330</name>
</gene>
<protein>
    <submittedName>
        <fullName evidence="8">RagB/SusD family nutrient uptake outer membrane protein</fullName>
    </submittedName>
</protein>
<keyword evidence="9" id="KW-1185">Reference proteome</keyword>
<proteinExistence type="inferred from homology"/>
<evidence type="ECO:0000313" key="9">
    <source>
        <dbReference type="Proteomes" id="UP000772618"/>
    </source>
</evidence>